<evidence type="ECO:0008006" key="4">
    <source>
        <dbReference type="Google" id="ProtNLM"/>
    </source>
</evidence>
<keyword evidence="1" id="KW-1133">Transmembrane helix</keyword>
<feature type="transmembrane region" description="Helical" evidence="1">
    <location>
        <begin position="148"/>
        <end position="168"/>
    </location>
</feature>
<dbReference type="PANTHER" id="PTHR38684:SF1">
    <property type="entry name" value="PROTEIN AMPE"/>
    <property type="match status" value="1"/>
</dbReference>
<proteinExistence type="predicted"/>
<dbReference type="InterPro" id="IPR052966">
    <property type="entry name" value="Beta-lactamase_Reg"/>
</dbReference>
<organism evidence="2 3">
    <name type="scientific">Ketobacter alkanivorans</name>
    <dbReference type="NCBI Taxonomy" id="1917421"/>
    <lineage>
        <taxon>Bacteria</taxon>
        <taxon>Pseudomonadati</taxon>
        <taxon>Pseudomonadota</taxon>
        <taxon>Gammaproteobacteria</taxon>
        <taxon>Pseudomonadales</taxon>
        <taxon>Ketobacteraceae</taxon>
        <taxon>Ketobacter</taxon>
    </lineage>
</organism>
<accession>A0A2K9LRM9</accession>
<sequence>MTLLALLVALWGVKESYVPNYFAECQWGQFYMKRAQQLSFLNNAHPALGYGFYILPPVLLAWYFAEMHERWFFSFLEAVAAVIVFVACLDYRKVEAGLIPFLKRWRNREWQSAYEHGSQSFDYGRMVSPGELLSQTITQYWVRVNQTLFAPLFWFAIFGLAGLVLYALTSLLERETDEDCPGWKKIGIEFLYALDGVPARAIALTIAALCFNGKVVAVAMRRFRATDREAEVVLKLAVKMGLDFQDLPLDDEEMASEGARRIHAAQDLRSNVFVFWLVVLAVLTIIA</sequence>
<feature type="transmembrane region" description="Helical" evidence="1">
    <location>
        <begin position="268"/>
        <end position="286"/>
    </location>
</feature>
<name>A0A2K9LRM9_9GAMM</name>
<keyword evidence="3" id="KW-1185">Reference proteome</keyword>
<dbReference type="GO" id="GO:0046677">
    <property type="term" value="P:response to antibiotic"/>
    <property type="evidence" value="ECO:0007669"/>
    <property type="project" value="TreeGrafter"/>
</dbReference>
<keyword evidence="1" id="KW-0472">Membrane</keyword>
<protein>
    <recommendedName>
        <fullName evidence="4">Regulatory signaling modulator protein AmpE</fullName>
    </recommendedName>
</protein>
<evidence type="ECO:0000256" key="1">
    <source>
        <dbReference type="SAM" id="Phobius"/>
    </source>
</evidence>
<feature type="transmembrane region" description="Helical" evidence="1">
    <location>
        <begin position="72"/>
        <end position="92"/>
    </location>
</feature>
<feature type="transmembrane region" description="Helical" evidence="1">
    <location>
        <begin position="47"/>
        <end position="65"/>
    </location>
</feature>
<dbReference type="Proteomes" id="UP000235116">
    <property type="component" value="Chromosome"/>
</dbReference>
<dbReference type="EMBL" id="CP022684">
    <property type="protein sequence ID" value="AUM14115.1"/>
    <property type="molecule type" value="Genomic_DNA"/>
</dbReference>
<dbReference type="KEGG" id="kak:Kalk_17540"/>
<dbReference type="PANTHER" id="PTHR38684">
    <property type="entry name" value="PROTEIN AMPE"/>
    <property type="match status" value="1"/>
</dbReference>
<evidence type="ECO:0000313" key="2">
    <source>
        <dbReference type="EMBL" id="AUM14115.1"/>
    </source>
</evidence>
<dbReference type="OrthoDB" id="9811967at2"/>
<keyword evidence="1" id="KW-0812">Transmembrane</keyword>
<dbReference type="RefSeq" id="WP_101895490.1">
    <property type="nucleotide sequence ID" value="NZ_CP022684.1"/>
</dbReference>
<gene>
    <name evidence="2" type="ORF">Kalk_17540</name>
</gene>
<dbReference type="GO" id="GO:0005886">
    <property type="term" value="C:plasma membrane"/>
    <property type="evidence" value="ECO:0007669"/>
    <property type="project" value="TreeGrafter"/>
</dbReference>
<evidence type="ECO:0000313" key="3">
    <source>
        <dbReference type="Proteomes" id="UP000235116"/>
    </source>
</evidence>
<reference evidence="3" key="1">
    <citation type="submission" date="2017-08" db="EMBL/GenBank/DDBJ databases">
        <title>Direct submision.</title>
        <authorList>
            <person name="Kim S.-J."/>
            <person name="Rhee S.-K."/>
        </authorList>
    </citation>
    <scope>NUCLEOTIDE SEQUENCE [LARGE SCALE GENOMIC DNA]</scope>
    <source>
        <strain evidence="3">GI5</strain>
    </source>
</reference>
<dbReference type="AlphaFoldDB" id="A0A2K9LRM9"/>